<keyword evidence="20" id="KW-1185">Reference proteome</keyword>
<keyword evidence="9" id="KW-0547">Nucleotide-binding</keyword>
<dbReference type="GO" id="GO:0031591">
    <property type="term" value="P:wybutosine biosynthetic process"/>
    <property type="evidence" value="ECO:0007669"/>
    <property type="project" value="TreeGrafter"/>
</dbReference>
<keyword evidence="16" id="KW-0812">Transmembrane</keyword>
<dbReference type="EC" id="4.1.3.44" evidence="4"/>
<dbReference type="PROSITE" id="PS51918">
    <property type="entry name" value="RADICAL_SAM"/>
    <property type="match status" value="1"/>
</dbReference>
<comment type="pathway">
    <text evidence="2">tRNA modification; wybutosine-tRNA(Phe) biosynthesis.</text>
</comment>
<sequence>MTTSLKIHIALLSVFSLSSLYFLLKSRRLRRLSLRSSPPLTWPKIFYLSETNTSKTLAHRLHSFLLSNSLQFELTEPSLYEPDRLFNENLLLFVVSTWQDGKPPTSSQYFSQFLSDAASDFRVGSLALSGCKFAIFGVGSASYGDTFNAAARDFSKWLKALGAKEILPVCEGDVDTGDLDMGFDAWGVKVARVLKGEVEGESCTNGFDEELEEMVEIDEMEETGFGEVDIEDIAGKIPDKNSLQGLHKGGRNGENGVKEMVTPVIRSSLEKQGYKIIGSHSGVKLCRWTKSQLRGRGGCYKHSFYGIESHRCMEATPSLACANKCVFCWRHHTNPVGKSWRWKMDDPLEIVNGAIDQHRKMIKQMKGVPGVKQEQLDEGLAPRHCALSLVGEPIMYPEINSLVDELHRRHISTFLVTNAQFPDRIKILRPITQLYVSVDAATKDSLKAIDRPLFGDFWERFVDSLKALKDKAQRTVYRLTLVKGWNADDIDAYSRLLSLGEPDFVEIKGVTYCGSTATSKLTMENVPWHTDVKSFSEALALKSNGVYEVACEHVHSCCVLLAKVNKFKIDGKWYTWIDYERFHQLVASEKPFNSKDYMAMTPSWAVYGAGEGGFDPDQSRYKKERRHGTASLKTDSA</sequence>
<dbReference type="Proteomes" id="UP000623129">
    <property type="component" value="Unassembled WGS sequence"/>
</dbReference>
<keyword evidence="7" id="KW-0819">tRNA processing</keyword>
<evidence type="ECO:0000256" key="6">
    <source>
        <dbReference type="ARBA" id="ARBA00022691"/>
    </source>
</evidence>
<evidence type="ECO:0000256" key="9">
    <source>
        <dbReference type="ARBA" id="ARBA00022741"/>
    </source>
</evidence>
<dbReference type="InterPro" id="IPR008254">
    <property type="entry name" value="Flavodoxin/NO_synth"/>
</dbReference>
<dbReference type="Pfam" id="PF04055">
    <property type="entry name" value="Radical_SAM"/>
    <property type="match status" value="1"/>
</dbReference>
<dbReference type="EMBL" id="SWLB01000026">
    <property type="protein sequence ID" value="KAF3321599.1"/>
    <property type="molecule type" value="Genomic_DNA"/>
</dbReference>
<evidence type="ECO:0000256" key="16">
    <source>
        <dbReference type="SAM" id="Phobius"/>
    </source>
</evidence>
<dbReference type="GO" id="GO:0010181">
    <property type="term" value="F:FMN binding"/>
    <property type="evidence" value="ECO:0007669"/>
    <property type="project" value="InterPro"/>
</dbReference>
<dbReference type="SFLD" id="SFLDG01071">
    <property type="entry name" value="tRNA_wybutosine-synthesizing"/>
    <property type="match status" value="1"/>
</dbReference>
<evidence type="ECO:0000313" key="19">
    <source>
        <dbReference type="EMBL" id="KAF3321599.1"/>
    </source>
</evidence>
<keyword evidence="8" id="KW-0479">Metal-binding</keyword>
<evidence type="ECO:0000256" key="15">
    <source>
        <dbReference type="SAM" id="MobiDB-lite"/>
    </source>
</evidence>
<evidence type="ECO:0000259" key="17">
    <source>
        <dbReference type="PROSITE" id="PS50902"/>
    </source>
</evidence>
<keyword evidence="10" id="KW-0408">Iron</keyword>
<protein>
    <recommendedName>
        <fullName evidence="4">tRNA 4-demethylwyosine synthase (AdoMet-dependent)</fullName>
        <ecNumber evidence="4">4.1.3.44</ecNumber>
    </recommendedName>
</protein>
<reference evidence="19" key="1">
    <citation type="submission" date="2020-01" db="EMBL/GenBank/DDBJ databases">
        <title>Genome sequence of Kobresia littledalei, the first chromosome-level genome in the family Cyperaceae.</title>
        <authorList>
            <person name="Qu G."/>
        </authorList>
    </citation>
    <scope>NUCLEOTIDE SEQUENCE</scope>
    <source>
        <strain evidence="19">C.B.Clarke</strain>
        <tissue evidence="19">Leaf</tissue>
    </source>
</reference>
<dbReference type="AlphaFoldDB" id="A0A833VEE5"/>
<dbReference type="CDD" id="cd01335">
    <property type="entry name" value="Radical_SAM"/>
    <property type="match status" value="1"/>
</dbReference>
<dbReference type="Gene3D" id="3.20.20.70">
    <property type="entry name" value="Aldolase class I"/>
    <property type="match status" value="1"/>
</dbReference>
<evidence type="ECO:0000256" key="8">
    <source>
        <dbReference type="ARBA" id="ARBA00022723"/>
    </source>
</evidence>
<evidence type="ECO:0000256" key="10">
    <source>
        <dbReference type="ARBA" id="ARBA00023004"/>
    </source>
</evidence>
<dbReference type="Pfam" id="PF08608">
    <property type="entry name" value="Wyosine_form"/>
    <property type="match status" value="1"/>
</dbReference>
<gene>
    <name evidence="19" type="ORF">FCM35_KLT13815</name>
</gene>
<comment type="similarity">
    <text evidence="3">Belongs to the TYW1 family.</text>
</comment>
<dbReference type="GO" id="GO:0102521">
    <property type="term" value="F:tRNA-4-demethylwyosine synthase activity"/>
    <property type="evidence" value="ECO:0007669"/>
    <property type="project" value="UniProtKB-EC"/>
</dbReference>
<comment type="caution">
    <text evidence="19">The sequence shown here is derived from an EMBL/GenBank/DDBJ whole genome shotgun (WGS) entry which is preliminary data.</text>
</comment>
<evidence type="ECO:0000256" key="4">
    <source>
        <dbReference type="ARBA" id="ARBA00012821"/>
    </source>
</evidence>
<keyword evidence="6" id="KW-0949">S-adenosyl-L-methionine</keyword>
<dbReference type="SUPFAM" id="SSF102114">
    <property type="entry name" value="Radical SAM enzymes"/>
    <property type="match status" value="1"/>
</dbReference>
<keyword evidence="16" id="KW-0472">Membrane</keyword>
<dbReference type="Gene3D" id="3.40.50.360">
    <property type="match status" value="1"/>
</dbReference>
<dbReference type="OrthoDB" id="271553at2759"/>
<dbReference type="UniPathway" id="UPA00375"/>
<comment type="function">
    <text evidence="13">Probable component of the wybutosine biosynthesis pathway. Wybutosine is a hyper modified guanosine with a tricyclic base found at the 3'-position adjacent to the anticodon of eukaryotic phenylalanine tRNA. Catalyzes the condensation of N-methylguanine with 2 carbon atoms from pyruvate to form the tricyclic 4-demethylwyosine, an intermediate in wybutosine biosynthesis.</text>
</comment>
<dbReference type="Pfam" id="PF00258">
    <property type="entry name" value="Flavodoxin_1"/>
    <property type="match status" value="1"/>
</dbReference>
<comment type="cofactor">
    <cofactor evidence="1">
        <name>[4Fe-4S] cluster</name>
        <dbReference type="ChEBI" id="CHEBI:49883"/>
    </cofactor>
</comment>
<dbReference type="InterPro" id="IPR013785">
    <property type="entry name" value="Aldolase_TIM"/>
</dbReference>
<dbReference type="SUPFAM" id="SSF52218">
    <property type="entry name" value="Flavoproteins"/>
    <property type="match status" value="1"/>
</dbReference>
<feature type="domain" description="Flavodoxin-like" evidence="17">
    <location>
        <begin position="43"/>
        <end position="191"/>
    </location>
</feature>
<evidence type="ECO:0000256" key="7">
    <source>
        <dbReference type="ARBA" id="ARBA00022694"/>
    </source>
</evidence>
<keyword evidence="12" id="KW-0456">Lyase</keyword>
<keyword evidence="5" id="KW-0004">4Fe-4S</keyword>
<dbReference type="InterPro" id="IPR058240">
    <property type="entry name" value="rSAM_sf"/>
</dbReference>
<dbReference type="PROSITE" id="PS50902">
    <property type="entry name" value="FLAVODOXIN_LIKE"/>
    <property type="match status" value="1"/>
</dbReference>
<evidence type="ECO:0000259" key="18">
    <source>
        <dbReference type="PROSITE" id="PS51918"/>
    </source>
</evidence>
<dbReference type="InterPro" id="IPR007197">
    <property type="entry name" value="rSAM"/>
</dbReference>
<evidence type="ECO:0000256" key="14">
    <source>
        <dbReference type="ARBA" id="ARBA00049466"/>
    </source>
</evidence>
<keyword evidence="16" id="KW-1133">Transmembrane helix</keyword>
<feature type="transmembrane region" description="Helical" evidence="16">
    <location>
        <begin position="6"/>
        <end position="24"/>
    </location>
</feature>
<dbReference type="InterPro" id="IPR013917">
    <property type="entry name" value="tRNA_wybutosine-synth"/>
</dbReference>
<comment type="catalytic activity">
    <reaction evidence="14">
        <text>N(1)-methylguanosine(37) in tRNA(Phe) + pyruvate + S-adenosyl-L-methionine = 4-demethylwyosine(37) in tRNA(Phe) + 5'-deoxyadenosine + L-methionine + CO2 + H2O</text>
        <dbReference type="Rhea" id="RHEA:36347"/>
        <dbReference type="Rhea" id="RHEA-COMP:10164"/>
        <dbReference type="Rhea" id="RHEA-COMP:10165"/>
        <dbReference type="ChEBI" id="CHEBI:15361"/>
        <dbReference type="ChEBI" id="CHEBI:15377"/>
        <dbReference type="ChEBI" id="CHEBI:16526"/>
        <dbReference type="ChEBI" id="CHEBI:17319"/>
        <dbReference type="ChEBI" id="CHEBI:57844"/>
        <dbReference type="ChEBI" id="CHEBI:59789"/>
        <dbReference type="ChEBI" id="CHEBI:64315"/>
        <dbReference type="ChEBI" id="CHEBI:73542"/>
        <dbReference type="EC" id="4.1.3.44"/>
    </reaction>
</comment>
<proteinExistence type="inferred from homology"/>
<dbReference type="PANTHER" id="PTHR13930:SF0">
    <property type="entry name" value="S-ADENOSYL-L-METHIONINE-DEPENDENT TRNA 4-DEMETHYLWYOSINE SYNTHASE TYW1-RELATED"/>
    <property type="match status" value="1"/>
</dbReference>
<evidence type="ECO:0000313" key="20">
    <source>
        <dbReference type="Proteomes" id="UP000623129"/>
    </source>
</evidence>
<evidence type="ECO:0000256" key="3">
    <source>
        <dbReference type="ARBA" id="ARBA00010115"/>
    </source>
</evidence>
<name>A0A833VEE5_9POAL</name>
<evidence type="ECO:0000256" key="5">
    <source>
        <dbReference type="ARBA" id="ARBA00022485"/>
    </source>
</evidence>
<dbReference type="InterPro" id="IPR034556">
    <property type="entry name" value="tRNA_wybutosine-synthase"/>
</dbReference>
<dbReference type="InterPro" id="IPR001094">
    <property type="entry name" value="Flavdoxin-like"/>
</dbReference>
<evidence type="ECO:0000256" key="12">
    <source>
        <dbReference type="ARBA" id="ARBA00023239"/>
    </source>
</evidence>
<dbReference type="SFLD" id="SFLDS00029">
    <property type="entry name" value="Radical_SAM"/>
    <property type="match status" value="1"/>
</dbReference>
<dbReference type="GO" id="GO:0046872">
    <property type="term" value="F:metal ion binding"/>
    <property type="evidence" value="ECO:0007669"/>
    <property type="project" value="UniProtKB-KW"/>
</dbReference>
<accession>A0A833VEE5</accession>
<evidence type="ECO:0000256" key="2">
    <source>
        <dbReference type="ARBA" id="ARBA00004797"/>
    </source>
</evidence>
<dbReference type="SFLD" id="SFLDF00284">
    <property type="entry name" value="tRNA_wybutosine-synthesizing"/>
    <property type="match status" value="1"/>
</dbReference>
<organism evidence="19 20">
    <name type="scientific">Carex littledalei</name>
    <dbReference type="NCBI Taxonomy" id="544730"/>
    <lineage>
        <taxon>Eukaryota</taxon>
        <taxon>Viridiplantae</taxon>
        <taxon>Streptophyta</taxon>
        <taxon>Embryophyta</taxon>
        <taxon>Tracheophyta</taxon>
        <taxon>Spermatophyta</taxon>
        <taxon>Magnoliopsida</taxon>
        <taxon>Liliopsida</taxon>
        <taxon>Poales</taxon>
        <taxon>Cyperaceae</taxon>
        <taxon>Cyperoideae</taxon>
        <taxon>Cariceae</taxon>
        <taxon>Carex</taxon>
        <taxon>Carex subgen. Euthyceras</taxon>
    </lineage>
</organism>
<evidence type="ECO:0000256" key="1">
    <source>
        <dbReference type="ARBA" id="ARBA00001966"/>
    </source>
</evidence>
<dbReference type="GO" id="GO:0051539">
    <property type="term" value="F:4 iron, 4 sulfur cluster binding"/>
    <property type="evidence" value="ECO:0007669"/>
    <property type="project" value="UniProtKB-KW"/>
</dbReference>
<evidence type="ECO:0000256" key="11">
    <source>
        <dbReference type="ARBA" id="ARBA00023014"/>
    </source>
</evidence>
<dbReference type="FunFam" id="3.20.20.70:FF:000196">
    <property type="entry name" value="S-adenosyl-L-methionine-dependent tRNA 4-demethylwyosine synthase"/>
    <property type="match status" value="1"/>
</dbReference>
<dbReference type="PRINTS" id="PR00369">
    <property type="entry name" value="FLAVODOXIN"/>
</dbReference>
<feature type="domain" description="Radical SAM core" evidence="18">
    <location>
        <begin position="305"/>
        <end position="548"/>
    </location>
</feature>
<dbReference type="PANTHER" id="PTHR13930">
    <property type="entry name" value="S-ADENOSYL-L-METHIONINE-DEPENDENT TRNA 4-DEMETHYLWYOSINE SYNTHASE"/>
    <property type="match status" value="1"/>
</dbReference>
<feature type="region of interest" description="Disordered" evidence="15">
    <location>
        <begin position="614"/>
        <end position="637"/>
    </location>
</feature>
<keyword evidence="11" id="KW-0411">Iron-sulfur</keyword>
<dbReference type="InterPro" id="IPR029039">
    <property type="entry name" value="Flavoprotein-like_sf"/>
</dbReference>
<evidence type="ECO:0000256" key="13">
    <source>
        <dbReference type="ARBA" id="ARBA00025368"/>
    </source>
</evidence>